<evidence type="ECO:0000259" key="1">
    <source>
        <dbReference type="Pfam" id="PF09537"/>
    </source>
</evidence>
<reference evidence="2 3" key="1">
    <citation type="submission" date="2018-06" db="EMBL/GenBank/DDBJ databases">
        <title>Pedobacter endophyticus sp. nov., an endophytic bacterium isolated from a leaf of Triticum aestivum.</title>
        <authorList>
            <person name="Zhang L."/>
        </authorList>
    </citation>
    <scope>NUCLEOTIDE SEQUENCE [LARGE SCALE GENOMIC DNA]</scope>
    <source>
        <strain evidence="2 3">CM134L-2</strain>
    </source>
</reference>
<gene>
    <name evidence="2" type="ORF">DPV69_02250</name>
</gene>
<dbReference type="OrthoDB" id="282393at2"/>
<name>A0A3S4RST0_9SPHI</name>
<dbReference type="SUPFAM" id="SSF47240">
    <property type="entry name" value="Ferritin-like"/>
    <property type="match status" value="1"/>
</dbReference>
<dbReference type="InterPro" id="IPR009078">
    <property type="entry name" value="Ferritin-like_SF"/>
</dbReference>
<dbReference type="InterPro" id="IPR012347">
    <property type="entry name" value="Ferritin-like"/>
</dbReference>
<dbReference type="Pfam" id="PF09537">
    <property type="entry name" value="DUF2383"/>
    <property type="match status" value="1"/>
</dbReference>
<evidence type="ECO:0000313" key="3">
    <source>
        <dbReference type="Proteomes" id="UP000284120"/>
    </source>
</evidence>
<accession>A0A3S4RST0</accession>
<dbReference type="Gene3D" id="1.20.1260.10">
    <property type="match status" value="1"/>
</dbReference>
<evidence type="ECO:0000313" key="2">
    <source>
        <dbReference type="EMBL" id="RWU10187.1"/>
    </source>
</evidence>
<dbReference type="NCBIfam" id="TIGR02284">
    <property type="entry name" value="PA2169 family four-helix-bundle protein"/>
    <property type="match status" value="1"/>
</dbReference>
<feature type="domain" description="DUF2383" evidence="1">
    <location>
        <begin position="4"/>
        <end position="113"/>
    </location>
</feature>
<dbReference type="Proteomes" id="UP000284120">
    <property type="component" value="Unassembled WGS sequence"/>
</dbReference>
<dbReference type="InterPro" id="IPR011971">
    <property type="entry name" value="CHP02284"/>
</dbReference>
<keyword evidence="3" id="KW-1185">Reference proteome</keyword>
<dbReference type="RefSeq" id="WP_113645681.1">
    <property type="nucleotide sequence ID" value="NZ_QMHN01000001.1"/>
</dbReference>
<comment type="caution">
    <text evidence="2">The sequence shown here is derived from an EMBL/GenBank/DDBJ whole genome shotgun (WGS) entry which is preliminary data.</text>
</comment>
<sequence>MSKVVEDLKGLVNILNDGKEGYLSASEVVNSLELKELFLRMASQRIGYANELKNHMALHGGESENENGGILGILHRTWIDIKQALSSKEDEAILEAVETGEKAALEKYDAVLDDEVTHAHHLDLLQKQRTGILEALKEVETYHIRLER</sequence>
<proteinExistence type="predicted"/>
<dbReference type="AlphaFoldDB" id="A0A3S4RST0"/>
<protein>
    <submittedName>
        <fullName evidence="2">PA2169 family four-helix-bundle protein</fullName>
    </submittedName>
</protein>
<dbReference type="EMBL" id="SAYW01000001">
    <property type="protein sequence ID" value="RWU10187.1"/>
    <property type="molecule type" value="Genomic_DNA"/>
</dbReference>
<organism evidence="2 3">
    <name type="scientific">Pedobacter chitinilyticus</name>
    <dbReference type="NCBI Taxonomy" id="2233776"/>
    <lineage>
        <taxon>Bacteria</taxon>
        <taxon>Pseudomonadati</taxon>
        <taxon>Bacteroidota</taxon>
        <taxon>Sphingobacteriia</taxon>
        <taxon>Sphingobacteriales</taxon>
        <taxon>Sphingobacteriaceae</taxon>
        <taxon>Pedobacter</taxon>
    </lineage>
</organism>
<dbReference type="InterPro" id="IPR019052">
    <property type="entry name" value="DUF2383"/>
</dbReference>